<reference evidence="1 2" key="1">
    <citation type="journal article" date="2009" name="Stand. Genomic Sci.">
        <title>Complete genome sequence of Catenulispora acidiphila type strain (ID 139908).</title>
        <authorList>
            <person name="Copeland A."/>
            <person name="Lapidus A."/>
            <person name="Glavina Del Rio T."/>
            <person name="Nolan M."/>
            <person name="Lucas S."/>
            <person name="Chen F."/>
            <person name="Tice H."/>
            <person name="Cheng J.F."/>
            <person name="Bruce D."/>
            <person name="Goodwin L."/>
            <person name="Pitluck S."/>
            <person name="Mikhailova N."/>
            <person name="Pati A."/>
            <person name="Ivanova N."/>
            <person name="Mavromatis K."/>
            <person name="Chen A."/>
            <person name="Palaniappan K."/>
            <person name="Chain P."/>
            <person name="Land M."/>
            <person name="Hauser L."/>
            <person name="Chang Y.J."/>
            <person name="Jeffries C.D."/>
            <person name="Chertkov O."/>
            <person name="Brettin T."/>
            <person name="Detter J.C."/>
            <person name="Han C."/>
            <person name="Ali Z."/>
            <person name="Tindall B.J."/>
            <person name="Goker M."/>
            <person name="Bristow J."/>
            <person name="Eisen J.A."/>
            <person name="Markowitz V."/>
            <person name="Hugenholtz P."/>
            <person name="Kyrpides N.C."/>
            <person name="Klenk H.P."/>
        </authorList>
    </citation>
    <scope>NUCLEOTIDE SEQUENCE [LARGE SCALE GENOMIC DNA]</scope>
    <source>
        <strain evidence="2">DSM 44928 / JCM 14897 / NBRC 102108 / NRRL B-24433 / ID139908</strain>
    </source>
</reference>
<dbReference type="Proteomes" id="UP000000851">
    <property type="component" value="Chromosome"/>
</dbReference>
<keyword evidence="2" id="KW-1185">Reference proteome</keyword>
<protein>
    <submittedName>
        <fullName evidence="1">Uncharacterized protein</fullName>
    </submittedName>
</protein>
<name>C7QG83_CATAD</name>
<accession>C7QG83</accession>
<dbReference type="HOGENOM" id="CLU_1783392_0_0_11"/>
<dbReference type="RefSeq" id="WP_015792657.1">
    <property type="nucleotide sequence ID" value="NC_013131.1"/>
</dbReference>
<sequence>MTIDHLMTAEQLLNLSKETFEEAKDKAVYVAALTTAESRGGSWPDFRGDLDQTDAAEAVAWIAGQAAAKGAFGYHLDLIATISDAPGQLTAGFQLTRVDEPTLNTGQVPLKDLYLPGTVGAHAAWEVICRIKHHLTAAESRDTDA</sequence>
<dbReference type="KEGG" id="cai:Caci_4063"/>
<evidence type="ECO:0000313" key="2">
    <source>
        <dbReference type="Proteomes" id="UP000000851"/>
    </source>
</evidence>
<dbReference type="InParanoid" id="C7QG83"/>
<dbReference type="STRING" id="479433.Caci_4063"/>
<evidence type="ECO:0000313" key="1">
    <source>
        <dbReference type="EMBL" id="ACU72928.1"/>
    </source>
</evidence>
<dbReference type="AlphaFoldDB" id="C7QG83"/>
<gene>
    <name evidence="1" type="ordered locus">Caci_4063</name>
</gene>
<organism evidence="1 2">
    <name type="scientific">Catenulispora acidiphila (strain DSM 44928 / JCM 14897 / NBRC 102108 / NRRL B-24433 / ID139908)</name>
    <dbReference type="NCBI Taxonomy" id="479433"/>
    <lineage>
        <taxon>Bacteria</taxon>
        <taxon>Bacillati</taxon>
        <taxon>Actinomycetota</taxon>
        <taxon>Actinomycetes</taxon>
        <taxon>Catenulisporales</taxon>
        <taxon>Catenulisporaceae</taxon>
        <taxon>Catenulispora</taxon>
    </lineage>
</organism>
<dbReference type="EMBL" id="CP001700">
    <property type="protein sequence ID" value="ACU72928.1"/>
    <property type="molecule type" value="Genomic_DNA"/>
</dbReference>
<proteinExistence type="predicted"/>